<reference evidence="2" key="1">
    <citation type="submission" date="2019-10" db="EMBL/GenBank/DDBJ databases">
        <title>Malate fermentation in French cider.</title>
        <authorList>
            <person name="Cousin F.J."/>
            <person name="Medina Fernandez S."/>
            <person name="Misery B."/>
            <person name="Laplace J.-M."/>
            <person name="Cretenet M."/>
        </authorList>
    </citation>
    <scope>NUCLEOTIDE SEQUENCE</scope>
    <source>
        <strain evidence="2">UCMA15901</strain>
    </source>
</reference>
<keyword evidence="1" id="KW-0812">Transmembrane</keyword>
<comment type="caution">
    <text evidence="2">The sequence shown here is derived from an EMBL/GenBank/DDBJ whole genome shotgun (WGS) entry which is preliminary data.</text>
</comment>
<name>A0AAP5TCZ6_9LACO</name>
<keyword evidence="1" id="KW-0472">Membrane</keyword>
<evidence type="ECO:0000313" key="2">
    <source>
        <dbReference type="EMBL" id="MDV7694376.1"/>
    </source>
</evidence>
<gene>
    <name evidence="2" type="ORF">GA842_05625</name>
</gene>
<dbReference type="EMBL" id="WERX01000015">
    <property type="protein sequence ID" value="MDV7694376.1"/>
    <property type="molecule type" value="Genomic_DNA"/>
</dbReference>
<sequence length="39" mass="4267">MKKKKSTFQRVTMIVVWIMIISMVGSVVLTAISSLGLLG</sequence>
<proteinExistence type="predicted"/>
<dbReference type="InterPro" id="IPR025270">
    <property type="entry name" value="DUF4044"/>
</dbReference>
<accession>A0AAP5TCZ6</accession>
<evidence type="ECO:0000313" key="3">
    <source>
        <dbReference type="Proteomes" id="UP001275867"/>
    </source>
</evidence>
<dbReference type="AlphaFoldDB" id="A0AAP5TCZ6"/>
<evidence type="ECO:0000256" key="1">
    <source>
        <dbReference type="SAM" id="Phobius"/>
    </source>
</evidence>
<keyword evidence="1" id="KW-1133">Transmembrane helix</keyword>
<dbReference type="Pfam" id="PF13253">
    <property type="entry name" value="DUF4044"/>
    <property type="match status" value="1"/>
</dbReference>
<dbReference type="GeneID" id="93382873"/>
<organism evidence="2 3">
    <name type="scientific">Pediococcus parvulus</name>
    <dbReference type="NCBI Taxonomy" id="54062"/>
    <lineage>
        <taxon>Bacteria</taxon>
        <taxon>Bacillati</taxon>
        <taxon>Bacillota</taxon>
        <taxon>Bacilli</taxon>
        <taxon>Lactobacillales</taxon>
        <taxon>Lactobacillaceae</taxon>
        <taxon>Pediococcus</taxon>
    </lineage>
</organism>
<protein>
    <submittedName>
        <fullName evidence="2">DUF4044 domain-containing protein</fullName>
    </submittedName>
</protein>
<dbReference type="Proteomes" id="UP001275867">
    <property type="component" value="Unassembled WGS sequence"/>
</dbReference>
<feature type="transmembrane region" description="Helical" evidence="1">
    <location>
        <begin position="12"/>
        <end position="38"/>
    </location>
</feature>
<dbReference type="RefSeq" id="WP_084254242.1">
    <property type="nucleotide sequence ID" value="NZ_BJWE01000015.1"/>
</dbReference>